<name>C8XAK7_NAKMY</name>
<sequence>MADDHADRAALIDRLRVLGERNATETAVFQQAAAAHYGLGVSDMKALGVLVREGRVTAGRLAEELHLTTGAVTGVIDRLTRRGVARRTPDPDDRRKVLVEPDLAALAEGENVYLAIGRAFDELHAGYRQQDLEFLADYLERSIQITHEQTARLVDARPDRRRSGGTSAG</sequence>
<dbReference type="InParanoid" id="C8XAK7"/>
<dbReference type="SMART" id="SM00347">
    <property type="entry name" value="HTH_MARR"/>
    <property type="match status" value="1"/>
</dbReference>
<dbReference type="SUPFAM" id="SSF46785">
    <property type="entry name" value="Winged helix' DNA-binding domain"/>
    <property type="match status" value="1"/>
</dbReference>
<dbReference type="InterPro" id="IPR039422">
    <property type="entry name" value="MarR/SlyA-like"/>
</dbReference>
<dbReference type="PANTHER" id="PTHR33164">
    <property type="entry name" value="TRANSCRIPTIONAL REGULATOR, MARR FAMILY"/>
    <property type="match status" value="1"/>
</dbReference>
<dbReference type="InterPro" id="IPR036388">
    <property type="entry name" value="WH-like_DNA-bd_sf"/>
</dbReference>
<evidence type="ECO:0000313" key="3">
    <source>
        <dbReference type="Proteomes" id="UP000002218"/>
    </source>
</evidence>
<dbReference type="Proteomes" id="UP000002218">
    <property type="component" value="Chromosome"/>
</dbReference>
<dbReference type="STRING" id="479431.Namu_0963"/>
<proteinExistence type="predicted"/>
<dbReference type="OrthoDB" id="162531at2"/>
<dbReference type="InterPro" id="IPR000835">
    <property type="entry name" value="HTH_MarR-typ"/>
</dbReference>
<organism evidence="2 3">
    <name type="scientific">Nakamurella multipartita (strain ATCC 700099 / DSM 44233 / CIP 104796 / JCM 9543 / NBRC 105858 / Y-104)</name>
    <name type="common">Microsphaera multipartita</name>
    <dbReference type="NCBI Taxonomy" id="479431"/>
    <lineage>
        <taxon>Bacteria</taxon>
        <taxon>Bacillati</taxon>
        <taxon>Actinomycetota</taxon>
        <taxon>Actinomycetes</taxon>
        <taxon>Nakamurellales</taxon>
        <taxon>Nakamurellaceae</taxon>
        <taxon>Nakamurella</taxon>
    </lineage>
</organism>
<reference evidence="3" key="1">
    <citation type="submission" date="2009-09" db="EMBL/GenBank/DDBJ databases">
        <title>The complete genome of Nakamurella multipartita DSM 44233.</title>
        <authorList>
            <consortium name="US DOE Joint Genome Institute (JGI-PGF)"/>
            <person name="Lucas S."/>
            <person name="Copeland A."/>
            <person name="Lapidus A."/>
            <person name="Glavina del Rio T."/>
            <person name="Dalin E."/>
            <person name="Tice H."/>
            <person name="Bruce D."/>
            <person name="Goodwin L."/>
            <person name="Pitluck S."/>
            <person name="Kyrpides N."/>
            <person name="Mavromatis K."/>
            <person name="Ivanova N."/>
            <person name="Ovchinnikova G."/>
            <person name="Sims D."/>
            <person name="Meincke L."/>
            <person name="Brettin T."/>
            <person name="Detter J.C."/>
            <person name="Han C."/>
            <person name="Larimer F."/>
            <person name="Land M."/>
            <person name="Hauser L."/>
            <person name="Markowitz V."/>
            <person name="Cheng J.-F."/>
            <person name="Hugenholtz P."/>
            <person name="Woyke T."/>
            <person name="Wu D."/>
            <person name="Klenk H.-P."/>
            <person name="Eisen J.A."/>
        </authorList>
    </citation>
    <scope>NUCLEOTIDE SEQUENCE [LARGE SCALE GENOMIC DNA]</scope>
    <source>
        <strain evidence="3">ATCC 700099 / DSM 44233 / CIP 104796 / JCM 9543 / NBRC 105858 / Y-104</strain>
    </source>
</reference>
<dbReference type="eggNOG" id="COG1846">
    <property type="taxonomic scope" value="Bacteria"/>
</dbReference>
<dbReference type="PROSITE" id="PS50995">
    <property type="entry name" value="HTH_MARR_2"/>
    <property type="match status" value="1"/>
</dbReference>
<dbReference type="Pfam" id="PF12802">
    <property type="entry name" value="MarR_2"/>
    <property type="match status" value="1"/>
</dbReference>
<dbReference type="Gene3D" id="1.10.10.10">
    <property type="entry name" value="Winged helix-like DNA-binding domain superfamily/Winged helix DNA-binding domain"/>
    <property type="match status" value="1"/>
</dbReference>
<keyword evidence="3" id="KW-1185">Reference proteome</keyword>
<dbReference type="GO" id="GO:0006950">
    <property type="term" value="P:response to stress"/>
    <property type="evidence" value="ECO:0007669"/>
    <property type="project" value="TreeGrafter"/>
</dbReference>
<dbReference type="RefSeq" id="WP_015746286.1">
    <property type="nucleotide sequence ID" value="NC_013235.1"/>
</dbReference>
<feature type="domain" description="HTH marR-type" evidence="1">
    <location>
        <begin position="8"/>
        <end position="144"/>
    </location>
</feature>
<dbReference type="PANTHER" id="PTHR33164:SF106">
    <property type="entry name" value="TRANSCRIPTIONAL REGULATORY PROTEIN"/>
    <property type="match status" value="1"/>
</dbReference>
<protein>
    <submittedName>
        <fullName evidence="2">Transcriptional regulator, MarR family</fullName>
    </submittedName>
</protein>
<dbReference type="InterPro" id="IPR036390">
    <property type="entry name" value="WH_DNA-bd_sf"/>
</dbReference>
<dbReference type="GO" id="GO:0003700">
    <property type="term" value="F:DNA-binding transcription factor activity"/>
    <property type="evidence" value="ECO:0007669"/>
    <property type="project" value="InterPro"/>
</dbReference>
<dbReference type="AlphaFoldDB" id="C8XAK7"/>
<gene>
    <name evidence="2" type="ordered locus">Namu_0963</name>
</gene>
<evidence type="ECO:0000259" key="1">
    <source>
        <dbReference type="PROSITE" id="PS50995"/>
    </source>
</evidence>
<reference evidence="2 3" key="2">
    <citation type="journal article" date="2010" name="Stand. Genomic Sci.">
        <title>Complete genome sequence of Nakamurella multipartita type strain (Y-104).</title>
        <authorList>
            <person name="Tice H."/>
            <person name="Mayilraj S."/>
            <person name="Sims D."/>
            <person name="Lapidus A."/>
            <person name="Nolan M."/>
            <person name="Lucas S."/>
            <person name="Glavina Del Rio T."/>
            <person name="Copeland A."/>
            <person name="Cheng J.F."/>
            <person name="Meincke L."/>
            <person name="Bruce D."/>
            <person name="Goodwin L."/>
            <person name="Pitluck S."/>
            <person name="Ivanova N."/>
            <person name="Mavromatis K."/>
            <person name="Ovchinnikova G."/>
            <person name="Pati A."/>
            <person name="Chen A."/>
            <person name="Palaniappan K."/>
            <person name="Land M."/>
            <person name="Hauser L."/>
            <person name="Chang Y.J."/>
            <person name="Jeffries C.D."/>
            <person name="Detter J.C."/>
            <person name="Brettin T."/>
            <person name="Rohde M."/>
            <person name="Goker M."/>
            <person name="Bristow J."/>
            <person name="Eisen J.A."/>
            <person name="Markowitz V."/>
            <person name="Hugenholtz P."/>
            <person name="Kyrpides N.C."/>
            <person name="Klenk H.P."/>
            <person name="Chen F."/>
        </authorList>
    </citation>
    <scope>NUCLEOTIDE SEQUENCE [LARGE SCALE GENOMIC DNA]</scope>
    <source>
        <strain evidence="3">ATCC 700099 / DSM 44233 / CIP 104796 / JCM 9543 / NBRC 105858 / Y-104</strain>
    </source>
</reference>
<dbReference type="KEGG" id="nml:Namu_0963"/>
<evidence type="ECO:0000313" key="2">
    <source>
        <dbReference type="EMBL" id="ACV77372.1"/>
    </source>
</evidence>
<dbReference type="EMBL" id="CP001737">
    <property type="protein sequence ID" value="ACV77372.1"/>
    <property type="molecule type" value="Genomic_DNA"/>
</dbReference>
<dbReference type="HOGENOM" id="CLU_083287_1_1_11"/>
<accession>C8XAK7</accession>